<feature type="transmembrane region" description="Helical" evidence="6">
    <location>
        <begin position="147"/>
        <end position="165"/>
    </location>
</feature>
<keyword evidence="4" id="KW-0902">Two-component regulatory system</keyword>
<dbReference type="Proteomes" id="UP001196980">
    <property type="component" value="Unassembled WGS sequence"/>
</dbReference>
<dbReference type="Pfam" id="PF02518">
    <property type="entry name" value="HATPase_c"/>
    <property type="match status" value="1"/>
</dbReference>
<dbReference type="EC" id="2.7.13.3" evidence="2"/>
<evidence type="ECO:0000256" key="1">
    <source>
        <dbReference type="ARBA" id="ARBA00000085"/>
    </source>
</evidence>
<dbReference type="SMART" id="SM00387">
    <property type="entry name" value="HATPase_c"/>
    <property type="match status" value="1"/>
</dbReference>
<feature type="transmembrane region" description="Helical" evidence="6">
    <location>
        <begin position="41"/>
        <end position="62"/>
    </location>
</feature>
<keyword evidence="9" id="KW-1185">Reference proteome</keyword>
<dbReference type="InterPro" id="IPR005467">
    <property type="entry name" value="His_kinase_dom"/>
</dbReference>
<comment type="catalytic activity">
    <reaction evidence="1">
        <text>ATP + protein L-histidine = ADP + protein N-phospho-L-histidine.</text>
        <dbReference type="EC" id="2.7.13.3"/>
    </reaction>
</comment>
<feature type="coiled-coil region" evidence="5">
    <location>
        <begin position="348"/>
        <end position="375"/>
    </location>
</feature>
<feature type="transmembrane region" description="Helical" evidence="6">
    <location>
        <begin position="15"/>
        <end position="35"/>
    </location>
</feature>
<dbReference type="CDD" id="cd16922">
    <property type="entry name" value="HATPase_EvgS-ArcB-TorS-like"/>
    <property type="match status" value="1"/>
</dbReference>
<dbReference type="InterPro" id="IPR003594">
    <property type="entry name" value="HATPase_dom"/>
</dbReference>
<dbReference type="Pfam" id="PF00512">
    <property type="entry name" value="HisKA"/>
    <property type="match status" value="1"/>
</dbReference>
<keyword evidence="3" id="KW-0597">Phosphoprotein</keyword>
<dbReference type="SMART" id="SM00388">
    <property type="entry name" value="HisKA"/>
    <property type="match status" value="1"/>
</dbReference>
<dbReference type="InterPro" id="IPR003018">
    <property type="entry name" value="GAF"/>
</dbReference>
<proteinExistence type="predicted"/>
<keyword evidence="5" id="KW-0175">Coiled coil</keyword>
<dbReference type="InterPro" id="IPR003661">
    <property type="entry name" value="HisK_dim/P_dom"/>
</dbReference>
<organism evidence="8 9">
    <name type="scientific">Candidatus Magnetobacterium casense</name>
    <dbReference type="NCBI Taxonomy" id="1455061"/>
    <lineage>
        <taxon>Bacteria</taxon>
        <taxon>Pseudomonadati</taxon>
        <taxon>Nitrospirota</taxon>
        <taxon>Thermodesulfovibrionia</taxon>
        <taxon>Thermodesulfovibrionales</taxon>
        <taxon>Candidatus Magnetobacteriaceae</taxon>
        <taxon>Candidatus Magnetobacterium</taxon>
    </lineage>
</organism>
<evidence type="ECO:0000259" key="7">
    <source>
        <dbReference type="PROSITE" id="PS50109"/>
    </source>
</evidence>
<dbReference type="PANTHER" id="PTHR45339">
    <property type="entry name" value="HYBRID SIGNAL TRANSDUCTION HISTIDINE KINASE J"/>
    <property type="match status" value="1"/>
</dbReference>
<evidence type="ECO:0000256" key="2">
    <source>
        <dbReference type="ARBA" id="ARBA00012438"/>
    </source>
</evidence>
<evidence type="ECO:0000256" key="4">
    <source>
        <dbReference type="ARBA" id="ARBA00023012"/>
    </source>
</evidence>
<name>A0ABS6RWU8_9BACT</name>
<dbReference type="EMBL" id="JABXWD010000057">
    <property type="protein sequence ID" value="MBV6340912.1"/>
    <property type="molecule type" value="Genomic_DNA"/>
</dbReference>
<reference evidence="8 9" key="1">
    <citation type="journal article" date="2020" name="J Geophys Res Biogeosci">
        <title>Magnetotaxis as an Adaptation to Enable Bacterial Shuttling of Microbial Sulfur and Sulfur Cycling Across Aquatic Oxic#Anoxic Interfaces.</title>
        <authorList>
            <person name="Li J."/>
            <person name="Liu P."/>
            <person name="Wang J."/>
            <person name="Roberts A.P."/>
            <person name="Pan Y."/>
        </authorList>
    </citation>
    <scope>NUCLEOTIDE SEQUENCE [LARGE SCALE GENOMIC DNA]</scope>
    <source>
        <strain evidence="8 9">MYR-1_YQ</strain>
    </source>
</reference>
<evidence type="ECO:0000313" key="9">
    <source>
        <dbReference type="Proteomes" id="UP001196980"/>
    </source>
</evidence>
<dbReference type="PANTHER" id="PTHR45339:SF1">
    <property type="entry name" value="HYBRID SIGNAL TRANSDUCTION HISTIDINE KINASE J"/>
    <property type="match status" value="1"/>
</dbReference>
<evidence type="ECO:0000256" key="5">
    <source>
        <dbReference type="SAM" id="Coils"/>
    </source>
</evidence>
<dbReference type="CDD" id="cd00082">
    <property type="entry name" value="HisKA"/>
    <property type="match status" value="1"/>
</dbReference>
<accession>A0ABS6RWU8</accession>
<feature type="domain" description="Histidine kinase" evidence="7">
    <location>
        <begin position="382"/>
        <end position="638"/>
    </location>
</feature>
<comment type="caution">
    <text evidence="8">The sequence shown here is derived from an EMBL/GenBank/DDBJ whole genome shotgun (WGS) entry which is preliminary data.</text>
</comment>
<evidence type="ECO:0000256" key="3">
    <source>
        <dbReference type="ARBA" id="ARBA00022553"/>
    </source>
</evidence>
<gene>
    <name evidence="8" type="ORF">HWQ67_04885</name>
</gene>
<sequence length="770" mass="86912">MKLPRKRKMRLKSRLTILTVMPHVLAIVIVMLTMVDVAIAHQYLVILLAVILLSLTLSILALKRVMSPFGELVVSAREISQSEFKRSIDKDAEDDMESLSKVFTDLIKSFQQYKNEMERGSSELSDVNRQMLNEIVQRKRTEKRLHYLVEFIKIITHLSSTFITISPTEVMNWLHHALKAIGEVLGADRAYIVIFNQDRTEVADVFEWQHTPQAEAVMKDISMSSVRQLSWLMGRLEKVENVYVENTADMPEEAMAESEFFADKSIYSFVAVPMVYGNHLVGFLGFDSVAGQKSWADDVIALVRVGGEIFVNALERARNDRELFKYRSHLEDLVNQRTRELTTANEMLIQEVADRKEAEDEARKAKEVAEEANHAKSVFLTNMTHELRTPLNGVLGITDLMLNTQLASQQQEYLELIKNASSSLLSLLNTIIDFSNTETGSMQLNNSAFSLSDTVNSTLKPLIRQAEKTGIKLTTTIATDIPDVLIGDHDMLKNVLTYIMENSIKFTQKGQVSLAIIPALYDLSSHTPVVSSMHPVDVKDNARGKRLHDADSDDDSKYGYVMLHVSVRDTGIGIAADKLRFIFDSFTQVDGSMTRRYGGMGLGLAIAKRLVNMMNGEIWVDSVLGKGSLFQFTVWLKSSDVCLPSVAIPPQFEIQEPPWVTTMAEDSDKRPNLDEWVVFVDNYAMEMENLKNAIEKNDHISVERCAHVLKDMFTQAGITPLKTEAFRIELASRKKDMVKVETAFNNLKDGYATALHSASYHDYIQRTTAE</sequence>
<dbReference type="Pfam" id="PF01590">
    <property type="entry name" value="GAF"/>
    <property type="match status" value="1"/>
</dbReference>
<evidence type="ECO:0000256" key="6">
    <source>
        <dbReference type="SAM" id="Phobius"/>
    </source>
</evidence>
<dbReference type="RefSeq" id="WP_218251527.1">
    <property type="nucleotide sequence ID" value="NZ_JABXWD010000057.1"/>
</dbReference>
<protein>
    <recommendedName>
        <fullName evidence="2">histidine kinase</fullName>
        <ecNumber evidence="2">2.7.13.3</ecNumber>
    </recommendedName>
</protein>
<keyword evidence="6" id="KW-1133">Transmembrane helix</keyword>
<dbReference type="PROSITE" id="PS50109">
    <property type="entry name" value="HIS_KIN"/>
    <property type="match status" value="1"/>
</dbReference>
<keyword evidence="6" id="KW-0812">Transmembrane</keyword>
<keyword evidence="6" id="KW-0472">Membrane</keyword>
<evidence type="ECO:0000313" key="8">
    <source>
        <dbReference type="EMBL" id="MBV6340912.1"/>
    </source>
</evidence>